<dbReference type="InterPro" id="IPR002347">
    <property type="entry name" value="SDR_fam"/>
</dbReference>
<dbReference type="FunFam" id="3.40.50.720:FF:000173">
    <property type="entry name" value="3-oxoacyl-[acyl-carrier protein] reductase"/>
    <property type="match status" value="1"/>
</dbReference>
<dbReference type="Proteomes" id="UP000249890">
    <property type="component" value="Chromosome"/>
</dbReference>
<dbReference type="EMBL" id="CP021780">
    <property type="protein sequence ID" value="ASA25733.1"/>
    <property type="molecule type" value="Genomic_DNA"/>
</dbReference>
<dbReference type="SUPFAM" id="SSF51735">
    <property type="entry name" value="NAD(P)-binding Rossmann-fold domains"/>
    <property type="match status" value="1"/>
</dbReference>
<gene>
    <name evidence="3" type="ORF">B9T62_36415</name>
</gene>
<evidence type="ECO:0000313" key="4">
    <source>
        <dbReference type="Proteomes" id="UP000249890"/>
    </source>
</evidence>
<dbReference type="InterPro" id="IPR020904">
    <property type="entry name" value="Sc_DH/Rdtase_CS"/>
</dbReference>
<dbReference type="AlphaFoldDB" id="A0A2Z2KPS2"/>
<dbReference type="PANTHER" id="PTHR42760">
    <property type="entry name" value="SHORT-CHAIN DEHYDROGENASES/REDUCTASES FAMILY MEMBER"/>
    <property type="match status" value="1"/>
</dbReference>
<dbReference type="GO" id="GO:0016616">
    <property type="term" value="F:oxidoreductase activity, acting on the CH-OH group of donors, NAD or NADP as acceptor"/>
    <property type="evidence" value="ECO:0007669"/>
    <property type="project" value="TreeGrafter"/>
</dbReference>
<accession>A0A2Z2KPS2</accession>
<dbReference type="NCBIfam" id="NF009466">
    <property type="entry name" value="PRK12826.1-2"/>
    <property type="match status" value="1"/>
</dbReference>
<dbReference type="Gene3D" id="3.40.50.720">
    <property type="entry name" value="NAD(P)-binding Rossmann-like Domain"/>
    <property type="match status" value="1"/>
</dbReference>
<keyword evidence="2" id="KW-0560">Oxidoreductase</keyword>
<comment type="similarity">
    <text evidence="1">Belongs to the short-chain dehydrogenases/reductases (SDR) family.</text>
</comment>
<name>A0A2Z2KPS2_9BACL</name>
<sequence>MFNDKIILITGSSRGIGRDVAIEFSKRKAIVIMNYKNDTDMARETFEIIKAFSPNSIQLQADISDPEQVKAMFENIKKKFGRIDILVNNAGISNDKLFINSTEEDWITCINTNVIGLMSCCHAAMKRMIRQKAGKIINISSVSIYDSKIGQTYYAASKAAVVAFSKALAKEAAKWKVNVNVVVPGLISTDMTDQTIKDMDSEIKKIPLGRIGTPQDVTSLILFLSGDQSDYITGGVFTVDGGLSA</sequence>
<protein>
    <recommendedName>
        <fullName evidence="5">3-oxoacyl-ACP reductase</fullName>
    </recommendedName>
</protein>
<keyword evidence="4" id="KW-1185">Reference proteome</keyword>
<evidence type="ECO:0008006" key="5">
    <source>
        <dbReference type="Google" id="ProtNLM"/>
    </source>
</evidence>
<dbReference type="PRINTS" id="PR00081">
    <property type="entry name" value="GDHRDH"/>
</dbReference>
<dbReference type="Pfam" id="PF13561">
    <property type="entry name" value="adh_short_C2"/>
    <property type="match status" value="1"/>
</dbReference>
<dbReference type="PRINTS" id="PR00080">
    <property type="entry name" value="SDRFAMILY"/>
</dbReference>
<dbReference type="KEGG" id="pdh:B9T62_36415"/>
<dbReference type="InterPro" id="IPR036291">
    <property type="entry name" value="NAD(P)-bd_dom_sf"/>
</dbReference>
<dbReference type="OrthoDB" id="9805904at2"/>
<evidence type="ECO:0000256" key="2">
    <source>
        <dbReference type="ARBA" id="ARBA00023002"/>
    </source>
</evidence>
<dbReference type="PROSITE" id="PS00061">
    <property type="entry name" value="ADH_SHORT"/>
    <property type="match status" value="1"/>
</dbReference>
<proteinExistence type="inferred from homology"/>
<reference evidence="3 4" key="1">
    <citation type="submission" date="2017-06" db="EMBL/GenBank/DDBJ databases">
        <title>Complete genome sequence of Paenibacillus donghaensis KCTC 13049T isolated from East Sea sediment, South Korea.</title>
        <authorList>
            <person name="Jung B.K."/>
            <person name="Hong S.-J."/>
            <person name="Shin J.-H."/>
        </authorList>
    </citation>
    <scope>NUCLEOTIDE SEQUENCE [LARGE SCALE GENOMIC DNA]</scope>
    <source>
        <strain evidence="3 4">KCTC 13049</strain>
    </source>
</reference>
<evidence type="ECO:0000256" key="1">
    <source>
        <dbReference type="ARBA" id="ARBA00006484"/>
    </source>
</evidence>
<evidence type="ECO:0000313" key="3">
    <source>
        <dbReference type="EMBL" id="ASA25733.1"/>
    </source>
</evidence>
<organism evidence="3 4">
    <name type="scientific">Paenibacillus donghaensis</name>
    <dbReference type="NCBI Taxonomy" id="414771"/>
    <lineage>
        <taxon>Bacteria</taxon>
        <taxon>Bacillati</taxon>
        <taxon>Bacillota</taxon>
        <taxon>Bacilli</taxon>
        <taxon>Bacillales</taxon>
        <taxon>Paenibacillaceae</taxon>
        <taxon>Paenibacillus</taxon>
    </lineage>
</organism>
<dbReference type="RefSeq" id="WP_087919694.1">
    <property type="nucleotide sequence ID" value="NZ_CP021780.1"/>
</dbReference>
<dbReference type="PANTHER" id="PTHR42760:SF133">
    <property type="entry name" value="3-OXOACYL-[ACYL-CARRIER-PROTEIN] REDUCTASE"/>
    <property type="match status" value="1"/>
</dbReference>